<dbReference type="Gene3D" id="3.30.530.20">
    <property type="match status" value="1"/>
</dbReference>
<dbReference type="RefSeq" id="WP_407278502.1">
    <property type="nucleotide sequence ID" value="NZ_CP141259.1"/>
</dbReference>
<organism evidence="2 3">
    <name type="scientific">Aromatoleum evansii</name>
    <name type="common">Azoarcus evansii</name>
    <dbReference type="NCBI Taxonomy" id="59406"/>
    <lineage>
        <taxon>Bacteria</taxon>
        <taxon>Pseudomonadati</taxon>
        <taxon>Pseudomonadota</taxon>
        <taxon>Betaproteobacteria</taxon>
        <taxon>Rhodocyclales</taxon>
        <taxon>Rhodocyclaceae</taxon>
        <taxon>Aromatoleum</taxon>
    </lineage>
</organism>
<feature type="chain" id="PRO_5045112720" evidence="1">
    <location>
        <begin position="22"/>
        <end position="186"/>
    </location>
</feature>
<dbReference type="Proteomes" id="UP001626593">
    <property type="component" value="Chromosome"/>
</dbReference>
<dbReference type="SUPFAM" id="SSF55961">
    <property type="entry name" value="Bet v1-like"/>
    <property type="match status" value="1"/>
</dbReference>
<evidence type="ECO:0000256" key="1">
    <source>
        <dbReference type="SAM" id="SignalP"/>
    </source>
</evidence>
<dbReference type="Pfam" id="PF10604">
    <property type="entry name" value="Polyketide_cyc2"/>
    <property type="match status" value="1"/>
</dbReference>
<accession>A0ABZ1AKD5</accession>
<keyword evidence="3" id="KW-1185">Reference proteome</keyword>
<dbReference type="PANTHER" id="PTHR34060">
    <property type="entry name" value="POLYKETIDE CYCLASE / DEHYDRASE AND LIPID TRANSPORT PROTEIN"/>
    <property type="match status" value="1"/>
</dbReference>
<name>A0ABZ1AKD5_AROEV</name>
<evidence type="ECO:0000313" key="3">
    <source>
        <dbReference type="Proteomes" id="UP001626593"/>
    </source>
</evidence>
<feature type="signal peptide" evidence="1">
    <location>
        <begin position="1"/>
        <end position="21"/>
    </location>
</feature>
<keyword evidence="1" id="KW-0732">Signal</keyword>
<evidence type="ECO:0000313" key="2">
    <source>
        <dbReference type="EMBL" id="WRL45364.1"/>
    </source>
</evidence>
<sequence length="186" mass="20952">MFRLLRCLPIMLALSWGQGTAALEDAAAVADKDVRVERNVGGFTVDMLAHAPVNQALAWEVLTDFEHMAAFVPNLKTSRVSERGDAFVRVHQTGTARYGMFWTNFESVREIRFSPPNEIRAQGVGGNMKRMESVMRLEAEPGGTLLRYHAEVQPDVWLPPLLGPSFVRHETAEQFSAIIREMVRRQ</sequence>
<reference evidence="2 3" key="1">
    <citation type="submission" date="2023-12" db="EMBL/GenBank/DDBJ databases">
        <title>A. evansii MAY27, complete genome.</title>
        <authorList>
            <person name="Wang Y."/>
        </authorList>
    </citation>
    <scope>NUCLEOTIDE SEQUENCE [LARGE SCALE GENOMIC DNA]</scope>
    <source>
        <strain evidence="2 3">MAY27</strain>
    </source>
</reference>
<dbReference type="InterPro" id="IPR019587">
    <property type="entry name" value="Polyketide_cyclase/dehydratase"/>
</dbReference>
<proteinExistence type="predicted"/>
<dbReference type="PANTHER" id="PTHR34060:SF1">
    <property type="entry name" value="POLYKETIDE CYCLASE _ DEHYDRASE AND LIPID TRANSPORT PROTEIN"/>
    <property type="match status" value="1"/>
</dbReference>
<gene>
    <name evidence="2" type="ORF">U5817_19465</name>
</gene>
<dbReference type="EMBL" id="CP141259">
    <property type="protein sequence ID" value="WRL45364.1"/>
    <property type="molecule type" value="Genomic_DNA"/>
</dbReference>
<dbReference type="InterPro" id="IPR023393">
    <property type="entry name" value="START-like_dom_sf"/>
</dbReference>
<protein>
    <submittedName>
        <fullName evidence="2">SRPBCC family protein</fullName>
    </submittedName>
</protein>